<evidence type="ECO:0000313" key="2">
    <source>
        <dbReference type="EMBL" id="KAF4629073.1"/>
    </source>
</evidence>
<evidence type="ECO:0000313" key="3">
    <source>
        <dbReference type="Proteomes" id="UP000566819"/>
    </source>
</evidence>
<dbReference type="Pfam" id="PF22893">
    <property type="entry name" value="ULD_2"/>
    <property type="match status" value="1"/>
</dbReference>
<dbReference type="Proteomes" id="UP000566819">
    <property type="component" value="Unassembled WGS sequence"/>
</dbReference>
<sequence length="656" mass="74186">MSFGFSVGDFLATAELISNITSALRHASASSYQELLLELHSLERALHEIEQLKCLPGQEAIVNSVKVAALVCQHPLDEFAKELKKYEILDIPTTSSSGTGHGPKRWMRKVQWEMKMEPKVKDLRAYISAHCLLILRAYFKELITSRVNTTVISPKSGQEVSNLQVKANEIYEQILLTREDNNKHASGLANIQSMFQRFSGLLTWEILTHLKAIFQLAGSIYWSNLQIMRFITKIQSTYQKPSIDTRHTWFQEPVRFEDALGRIMPVPSEYNWNKLEAIILDQFSNGPGSSKVKAGEYLLFNSMDSSQVLTASEFEAFIPGMSITMALIVGRYGEESNAKCPRVGCKSTKIQPLTTGGSFCVTCKGWFAVRKEPLPLPLRPETSMHIKSPQVDLASDKKSIAHVLKQSRDEKRRFKNLSIYFSPLPKTPSVANVRSRTNRRPPRRKLVNYWLESLVDCKKQKVVLGEPRSLLIKENVTEEDDDLDPFFFGNNSTYIYQKIRNRKYQNKEMTELEAEASIHGRNIPHQRSATLICTENQTGLNKAEITSTQPQGLPLQNIEMEPLEAWVLQLSHSEEIVQIGNPASFTSNSSLGTKTEVESRLQTSSLTGETIIHEGVFSKWGLILDAGFLKHVVIQAFHVLNVLNNQDISRKFLALD</sequence>
<dbReference type="PANTHER" id="PTHR38886:SF1">
    <property type="entry name" value="NACHT-NTPASE AND P-LOOP NTPASES N-TERMINAL DOMAIN-CONTAINING PROTEIN"/>
    <property type="match status" value="1"/>
</dbReference>
<protein>
    <recommendedName>
        <fullName evidence="1">Ubiquitin-like domain-containing protein</fullName>
    </recommendedName>
</protein>
<dbReference type="InterPro" id="IPR054464">
    <property type="entry name" value="ULD_fung"/>
</dbReference>
<proteinExistence type="predicted"/>
<name>A0A8H4RHJ8_9HELO</name>
<dbReference type="OrthoDB" id="3045089at2759"/>
<keyword evidence="3" id="KW-1185">Reference proteome</keyword>
<dbReference type="AlphaFoldDB" id="A0A8H4RHJ8"/>
<evidence type="ECO:0000259" key="1">
    <source>
        <dbReference type="Pfam" id="PF22893"/>
    </source>
</evidence>
<feature type="domain" description="Ubiquitin-like" evidence="1">
    <location>
        <begin position="251"/>
        <end position="329"/>
    </location>
</feature>
<comment type="caution">
    <text evidence="2">The sequence shown here is derived from an EMBL/GenBank/DDBJ whole genome shotgun (WGS) entry which is preliminary data.</text>
</comment>
<accession>A0A8H4RHJ8</accession>
<dbReference type="PANTHER" id="PTHR38886">
    <property type="entry name" value="SESA DOMAIN-CONTAINING PROTEIN"/>
    <property type="match status" value="1"/>
</dbReference>
<organism evidence="2 3">
    <name type="scientific">Cudoniella acicularis</name>
    <dbReference type="NCBI Taxonomy" id="354080"/>
    <lineage>
        <taxon>Eukaryota</taxon>
        <taxon>Fungi</taxon>
        <taxon>Dikarya</taxon>
        <taxon>Ascomycota</taxon>
        <taxon>Pezizomycotina</taxon>
        <taxon>Leotiomycetes</taxon>
        <taxon>Helotiales</taxon>
        <taxon>Tricladiaceae</taxon>
        <taxon>Cudoniella</taxon>
    </lineage>
</organism>
<gene>
    <name evidence="2" type="ORF">G7Y89_g9076</name>
</gene>
<dbReference type="EMBL" id="JAAMPI010000723">
    <property type="protein sequence ID" value="KAF4629073.1"/>
    <property type="molecule type" value="Genomic_DNA"/>
</dbReference>
<reference evidence="2 3" key="1">
    <citation type="submission" date="2020-03" db="EMBL/GenBank/DDBJ databases">
        <title>Draft Genome Sequence of Cudoniella acicularis.</title>
        <authorList>
            <person name="Buettner E."/>
            <person name="Kellner H."/>
        </authorList>
    </citation>
    <scope>NUCLEOTIDE SEQUENCE [LARGE SCALE GENOMIC DNA]</scope>
    <source>
        <strain evidence="2 3">DSM 108380</strain>
    </source>
</reference>